<dbReference type="Pfam" id="PF13883">
    <property type="entry name" value="CREG_beta-barrel"/>
    <property type="match status" value="1"/>
</dbReference>
<reference evidence="2 3" key="1">
    <citation type="submission" date="2018-11" db="EMBL/GenBank/DDBJ databases">
        <title>Genomic Encyclopedia of Type Strains, Phase IV (KMG-IV): sequencing the most valuable type-strain genomes for metagenomic binning, comparative biology and taxonomic classification.</title>
        <authorList>
            <person name="Goeker M."/>
        </authorList>
    </citation>
    <scope>NUCLEOTIDE SEQUENCE [LARGE SCALE GENOMIC DNA]</scope>
    <source>
        <strain evidence="2 3">DSM 100275</strain>
    </source>
</reference>
<evidence type="ECO:0000313" key="2">
    <source>
        <dbReference type="EMBL" id="ROR34150.1"/>
    </source>
</evidence>
<organism evidence="2 3">
    <name type="scientific">Inmirania thermothiophila</name>
    <dbReference type="NCBI Taxonomy" id="1750597"/>
    <lineage>
        <taxon>Bacteria</taxon>
        <taxon>Pseudomonadati</taxon>
        <taxon>Pseudomonadota</taxon>
        <taxon>Gammaproteobacteria</taxon>
        <taxon>Chromatiales</taxon>
        <taxon>Ectothiorhodospiraceae</taxon>
        <taxon>Inmirania</taxon>
    </lineage>
</organism>
<dbReference type="PANTHER" id="PTHR13343:SF17">
    <property type="entry name" value="CELLULAR REPRESSOR OF E1A-STIMULATED GENES, ISOFORM A"/>
    <property type="match status" value="1"/>
</dbReference>
<dbReference type="InterPro" id="IPR012349">
    <property type="entry name" value="Split_barrel_FMN-bd"/>
</dbReference>
<dbReference type="Proteomes" id="UP000276634">
    <property type="component" value="Unassembled WGS sequence"/>
</dbReference>
<evidence type="ECO:0000313" key="3">
    <source>
        <dbReference type="Proteomes" id="UP000276634"/>
    </source>
</evidence>
<dbReference type="Gene3D" id="2.30.110.10">
    <property type="entry name" value="Electron Transport, Fmn-binding Protein, Chain A"/>
    <property type="match status" value="1"/>
</dbReference>
<keyword evidence="3" id="KW-1185">Reference proteome</keyword>
<protein>
    <recommendedName>
        <fullName evidence="1">CREG-like beta-barrel domain-containing protein</fullName>
    </recommendedName>
</protein>
<dbReference type="EMBL" id="RJVI01000001">
    <property type="protein sequence ID" value="ROR34150.1"/>
    <property type="molecule type" value="Genomic_DNA"/>
</dbReference>
<feature type="domain" description="CREG-like beta-barrel" evidence="1">
    <location>
        <begin position="38"/>
        <end position="138"/>
    </location>
</feature>
<accession>A0A3N1Y5X0</accession>
<dbReference type="RefSeq" id="WP_170164988.1">
    <property type="nucleotide sequence ID" value="NZ_RJVI01000001.1"/>
</dbReference>
<dbReference type="AlphaFoldDB" id="A0A3N1Y5X0"/>
<dbReference type="PANTHER" id="PTHR13343">
    <property type="entry name" value="CREG1 PROTEIN"/>
    <property type="match status" value="1"/>
</dbReference>
<dbReference type="GO" id="GO:0005737">
    <property type="term" value="C:cytoplasm"/>
    <property type="evidence" value="ECO:0007669"/>
    <property type="project" value="UniProtKB-ARBA"/>
</dbReference>
<dbReference type="SUPFAM" id="SSF50475">
    <property type="entry name" value="FMN-binding split barrel"/>
    <property type="match status" value="1"/>
</dbReference>
<comment type="caution">
    <text evidence="2">The sequence shown here is derived from an EMBL/GenBank/DDBJ whole genome shotgun (WGS) entry which is preliminary data.</text>
</comment>
<sequence>MDTAALARILARLLETQRWGVLATRGPWAAHVAFAPWRGGLLLHLSTLAAHTRHLLADPAAALAVGEADDGRTDPQTLARATLRGRVAPVEAAARAAAGQAYLARFPAAAPRFAFTDFALYRLEAEEARVVAGLGAAGSLRGEVLRRALAP</sequence>
<name>A0A3N1Y5X0_9GAMM</name>
<gene>
    <name evidence="2" type="ORF">EDC57_0045</name>
</gene>
<dbReference type="InterPro" id="IPR055343">
    <property type="entry name" value="CREG_beta-barrel"/>
</dbReference>
<proteinExistence type="predicted"/>
<evidence type="ECO:0000259" key="1">
    <source>
        <dbReference type="Pfam" id="PF13883"/>
    </source>
</evidence>